<feature type="non-terminal residue" evidence="2">
    <location>
        <position position="1"/>
    </location>
</feature>
<keyword evidence="1" id="KW-0175">Coiled coil</keyword>
<accession>R0GRB9</accession>
<dbReference type="AlphaFoldDB" id="R0GRB9"/>
<sequence>DISTISKQMESMSMTDHVRVLRHNKRLPQFRYCPYTIRTTKEKEKEMEKQKEEARRLGIELSFLVAEAMFLLSDDIRSILLFCFWLFKNKEGKRKFQGPVLGRVFRVIQHVFVFYIKPKKGVYKDAGQSIQWEHLKACAYYFAYGVRVLVTIVSVLEGGCLVKQSAFKDYNQEVKKLEENLRSVKDVIEANGFSREAIESRVLYFWKSLFVTSSTVLVLPDKPTVHMLFRDLLNEASRDACSRLLTSLHI</sequence>
<name>R0GRB9_9BRAS</name>
<gene>
    <name evidence="2" type="ORF">CARUB_v10010102mg</name>
</gene>
<feature type="coiled-coil region" evidence="1">
    <location>
        <begin position="37"/>
        <end position="67"/>
    </location>
</feature>
<proteinExistence type="predicted"/>
<dbReference type="Pfam" id="PF06683">
    <property type="entry name" value="DUF1184"/>
    <property type="match status" value="1"/>
</dbReference>
<evidence type="ECO:0000313" key="3">
    <source>
        <dbReference type="Proteomes" id="UP000029121"/>
    </source>
</evidence>
<dbReference type="InterPro" id="IPR009568">
    <property type="entry name" value="DUF1184"/>
</dbReference>
<evidence type="ECO:0000256" key="1">
    <source>
        <dbReference type="SAM" id="Coils"/>
    </source>
</evidence>
<organism evidence="2 3">
    <name type="scientific">Capsella rubella</name>
    <dbReference type="NCBI Taxonomy" id="81985"/>
    <lineage>
        <taxon>Eukaryota</taxon>
        <taxon>Viridiplantae</taxon>
        <taxon>Streptophyta</taxon>
        <taxon>Embryophyta</taxon>
        <taxon>Tracheophyta</taxon>
        <taxon>Spermatophyta</taxon>
        <taxon>Magnoliopsida</taxon>
        <taxon>eudicotyledons</taxon>
        <taxon>Gunneridae</taxon>
        <taxon>Pentapetalae</taxon>
        <taxon>rosids</taxon>
        <taxon>malvids</taxon>
        <taxon>Brassicales</taxon>
        <taxon>Brassicaceae</taxon>
        <taxon>Camelineae</taxon>
        <taxon>Capsella</taxon>
    </lineage>
</organism>
<reference evidence="3" key="1">
    <citation type="journal article" date="2013" name="Nat. Genet.">
        <title>The Capsella rubella genome and the genomic consequences of rapid mating system evolution.</title>
        <authorList>
            <person name="Slotte T."/>
            <person name="Hazzouri K.M."/>
            <person name="Agren J.A."/>
            <person name="Koenig D."/>
            <person name="Maumus F."/>
            <person name="Guo Y.L."/>
            <person name="Steige K."/>
            <person name="Platts A.E."/>
            <person name="Escobar J.S."/>
            <person name="Newman L.K."/>
            <person name="Wang W."/>
            <person name="Mandakova T."/>
            <person name="Vello E."/>
            <person name="Smith L.M."/>
            <person name="Henz S.R."/>
            <person name="Steffen J."/>
            <person name="Takuno S."/>
            <person name="Brandvain Y."/>
            <person name="Coop G."/>
            <person name="Andolfatto P."/>
            <person name="Hu T.T."/>
            <person name="Blanchette M."/>
            <person name="Clark R.M."/>
            <person name="Quesneville H."/>
            <person name="Nordborg M."/>
            <person name="Gaut B.S."/>
            <person name="Lysak M.A."/>
            <person name="Jenkins J."/>
            <person name="Grimwood J."/>
            <person name="Chapman J."/>
            <person name="Prochnik S."/>
            <person name="Shu S."/>
            <person name="Rokhsar D."/>
            <person name="Schmutz J."/>
            <person name="Weigel D."/>
            <person name="Wright S.I."/>
        </authorList>
    </citation>
    <scope>NUCLEOTIDE SEQUENCE [LARGE SCALE GENOMIC DNA]</scope>
    <source>
        <strain evidence="3">cv. Monte Gargano</strain>
    </source>
</reference>
<protein>
    <submittedName>
        <fullName evidence="2">Uncharacterized protein</fullName>
    </submittedName>
</protein>
<evidence type="ECO:0000313" key="2">
    <source>
        <dbReference type="EMBL" id="EOA38452.1"/>
    </source>
</evidence>
<dbReference type="Proteomes" id="UP000029121">
    <property type="component" value="Unassembled WGS sequence"/>
</dbReference>
<keyword evidence="3" id="KW-1185">Reference proteome</keyword>
<dbReference type="EMBL" id="KB870805">
    <property type="protein sequence ID" value="EOA38452.1"/>
    <property type="molecule type" value="Genomic_DNA"/>
</dbReference>